<evidence type="ECO:0000256" key="5">
    <source>
        <dbReference type="ARBA" id="ARBA00022692"/>
    </source>
</evidence>
<sequence>MIMKKLLNGLTSVENVIMVAAFAIMVICTFTQVLNRNFFKLSMPWLDEASTYSMIFMALIGTEVGLRDGTQISVTAVVDKFYGRTRQVIIIVAKIVLLVFSVSVLISSIKLVGLQLATGQTSSAMGLPMAVPYSALVISFAMIVFVQTITTIKMIVRLKDPNVDTPDTREESAA</sequence>
<feature type="transmembrane region" description="Helical" evidence="9">
    <location>
        <begin position="12"/>
        <end position="34"/>
    </location>
</feature>
<dbReference type="InterPro" id="IPR055348">
    <property type="entry name" value="DctQ"/>
</dbReference>
<evidence type="ECO:0000256" key="6">
    <source>
        <dbReference type="ARBA" id="ARBA00022989"/>
    </source>
</evidence>
<evidence type="ECO:0000256" key="1">
    <source>
        <dbReference type="ARBA" id="ARBA00004429"/>
    </source>
</evidence>
<evidence type="ECO:0000313" key="11">
    <source>
        <dbReference type="EMBL" id="AMK53526.1"/>
    </source>
</evidence>
<dbReference type="KEGG" id="fro:AALO17_03920"/>
<reference evidence="11 12" key="1">
    <citation type="journal article" date="2016" name="Gut Pathog.">
        <title>Whole genome sequencing of "Faecalibaculum rodentium" ALO17, isolated from C57BL/6J laboratory mouse feces.</title>
        <authorList>
            <person name="Lim S."/>
            <person name="Chang D.H."/>
            <person name="Ahn S."/>
            <person name="Kim B.C."/>
        </authorList>
    </citation>
    <scope>NUCLEOTIDE SEQUENCE [LARGE SCALE GENOMIC DNA]</scope>
    <source>
        <strain evidence="11 12">Alo17</strain>
    </source>
</reference>
<dbReference type="STRING" id="1702221.AALO17_03920"/>
<dbReference type="Pfam" id="PF04290">
    <property type="entry name" value="DctQ"/>
    <property type="match status" value="1"/>
</dbReference>
<evidence type="ECO:0000256" key="4">
    <source>
        <dbReference type="ARBA" id="ARBA00022519"/>
    </source>
</evidence>
<feature type="transmembrane region" description="Helical" evidence="9">
    <location>
        <begin position="129"/>
        <end position="149"/>
    </location>
</feature>
<accession>A0A140DS99</accession>
<dbReference type="InterPro" id="IPR007387">
    <property type="entry name" value="TRAP_DctQ"/>
</dbReference>
<keyword evidence="2" id="KW-0813">Transport</keyword>
<keyword evidence="12" id="KW-1185">Reference proteome</keyword>
<evidence type="ECO:0000256" key="7">
    <source>
        <dbReference type="ARBA" id="ARBA00023136"/>
    </source>
</evidence>
<dbReference type="Proteomes" id="UP000069771">
    <property type="component" value="Chromosome"/>
</dbReference>
<comment type="subcellular location">
    <subcellularLocation>
        <location evidence="1">Cell inner membrane</location>
        <topology evidence="1">Multi-pass membrane protein</topology>
    </subcellularLocation>
</comment>
<feature type="domain" description="Tripartite ATP-independent periplasmic transporters DctQ component" evidence="10">
    <location>
        <begin position="25"/>
        <end position="152"/>
    </location>
</feature>
<dbReference type="AlphaFoldDB" id="A0A140DS99"/>
<evidence type="ECO:0000313" key="12">
    <source>
        <dbReference type="Proteomes" id="UP000069771"/>
    </source>
</evidence>
<evidence type="ECO:0000256" key="3">
    <source>
        <dbReference type="ARBA" id="ARBA00022475"/>
    </source>
</evidence>
<dbReference type="GO" id="GO:0022857">
    <property type="term" value="F:transmembrane transporter activity"/>
    <property type="evidence" value="ECO:0007669"/>
    <property type="project" value="TreeGrafter"/>
</dbReference>
<keyword evidence="7 9" id="KW-0472">Membrane</keyword>
<proteinExistence type="inferred from homology"/>
<comment type="similarity">
    <text evidence="8">Belongs to the TRAP transporter small permease family.</text>
</comment>
<keyword evidence="4" id="KW-0997">Cell inner membrane</keyword>
<evidence type="ECO:0000256" key="9">
    <source>
        <dbReference type="SAM" id="Phobius"/>
    </source>
</evidence>
<feature type="transmembrane region" description="Helical" evidence="9">
    <location>
        <begin position="87"/>
        <end position="109"/>
    </location>
</feature>
<keyword evidence="5 9" id="KW-0812">Transmembrane</keyword>
<feature type="transmembrane region" description="Helical" evidence="9">
    <location>
        <begin position="49"/>
        <end position="66"/>
    </location>
</feature>
<name>A0A140DS99_9FIRM</name>
<dbReference type="PANTHER" id="PTHR35011">
    <property type="entry name" value="2,3-DIKETO-L-GULONATE TRAP TRANSPORTER SMALL PERMEASE PROTEIN YIAM"/>
    <property type="match status" value="1"/>
</dbReference>
<keyword evidence="6 9" id="KW-1133">Transmembrane helix</keyword>
<dbReference type="GO" id="GO:0015740">
    <property type="term" value="P:C4-dicarboxylate transport"/>
    <property type="evidence" value="ECO:0007669"/>
    <property type="project" value="TreeGrafter"/>
</dbReference>
<keyword evidence="3" id="KW-1003">Cell membrane</keyword>
<evidence type="ECO:0000256" key="8">
    <source>
        <dbReference type="ARBA" id="ARBA00038436"/>
    </source>
</evidence>
<organism evidence="11 12">
    <name type="scientific">Faecalibaculum rodentium</name>
    <dbReference type="NCBI Taxonomy" id="1702221"/>
    <lineage>
        <taxon>Bacteria</taxon>
        <taxon>Bacillati</taxon>
        <taxon>Bacillota</taxon>
        <taxon>Erysipelotrichia</taxon>
        <taxon>Erysipelotrichales</taxon>
        <taxon>Erysipelotrichaceae</taxon>
        <taxon>Faecalibaculum</taxon>
    </lineage>
</organism>
<evidence type="ECO:0000256" key="2">
    <source>
        <dbReference type="ARBA" id="ARBA00022448"/>
    </source>
</evidence>
<protein>
    <submittedName>
        <fullName evidence="11">C4-dicarboxylate ABC transporter</fullName>
    </submittedName>
</protein>
<dbReference type="EMBL" id="CP011391">
    <property type="protein sequence ID" value="AMK53526.1"/>
    <property type="molecule type" value="Genomic_DNA"/>
</dbReference>
<dbReference type="PANTHER" id="PTHR35011:SF2">
    <property type="entry name" value="2,3-DIKETO-L-GULONATE TRAP TRANSPORTER SMALL PERMEASE PROTEIN YIAM"/>
    <property type="match status" value="1"/>
</dbReference>
<gene>
    <name evidence="11" type="ORF">AALO17_03920</name>
</gene>
<evidence type="ECO:0000259" key="10">
    <source>
        <dbReference type="Pfam" id="PF04290"/>
    </source>
</evidence>
<dbReference type="GO" id="GO:0005886">
    <property type="term" value="C:plasma membrane"/>
    <property type="evidence" value="ECO:0007669"/>
    <property type="project" value="UniProtKB-SubCell"/>
</dbReference>